<evidence type="ECO:0000256" key="1">
    <source>
        <dbReference type="ARBA" id="ARBA00004127"/>
    </source>
</evidence>
<evidence type="ECO:0000256" key="2">
    <source>
        <dbReference type="ARBA" id="ARBA00022692"/>
    </source>
</evidence>
<evidence type="ECO:0000256" key="5">
    <source>
        <dbReference type="ARBA" id="ARBA00023098"/>
    </source>
</evidence>
<keyword evidence="11" id="KW-1185">Reference proteome</keyword>
<comment type="subcellular location">
    <subcellularLocation>
        <location evidence="1">Endomembrane system</location>
        <topology evidence="1">Multi-pass membrane protein</topology>
    </subcellularLocation>
</comment>
<accession>A0ABZ0WJ28</accession>
<feature type="region of interest" description="Disordered" evidence="7">
    <location>
        <begin position="277"/>
        <end position="300"/>
    </location>
</feature>
<keyword evidence="2 8" id="KW-0812">Transmembrane</keyword>
<gene>
    <name evidence="10" type="ORF">U0042_25470</name>
</gene>
<feature type="transmembrane region" description="Helical" evidence="8">
    <location>
        <begin position="62"/>
        <end position="84"/>
    </location>
</feature>
<organism evidence="10 11">
    <name type="scientific">Paraburkholderia kururiensis</name>
    <dbReference type="NCBI Taxonomy" id="984307"/>
    <lineage>
        <taxon>Bacteria</taxon>
        <taxon>Pseudomonadati</taxon>
        <taxon>Pseudomonadota</taxon>
        <taxon>Betaproteobacteria</taxon>
        <taxon>Burkholderiales</taxon>
        <taxon>Burkholderiaceae</taxon>
        <taxon>Paraburkholderia</taxon>
    </lineage>
</organism>
<reference evidence="10 11" key="1">
    <citation type="submission" date="2023-12" db="EMBL/GenBank/DDBJ databases">
        <title>Genome sequencing and assembly of bacterial species from a model synthetic community.</title>
        <authorList>
            <person name="Hogle S.L."/>
        </authorList>
    </citation>
    <scope>NUCLEOTIDE SEQUENCE [LARGE SCALE GENOMIC DNA]</scope>
    <source>
        <strain evidence="10 11">HAMBI 2494</strain>
    </source>
</reference>
<proteinExistence type="predicted"/>
<evidence type="ECO:0000256" key="8">
    <source>
        <dbReference type="SAM" id="Phobius"/>
    </source>
</evidence>
<dbReference type="RefSeq" id="WP_114814304.1">
    <property type="nucleotide sequence ID" value="NZ_CP139965.1"/>
</dbReference>
<dbReference type="EMBL" id="CP139965">
    <property type="protein sequence ID" value="WQD77367.1"/>
    <property type="molecule type" value="Genomic_DNA"/>
</dbReference>
<feature type="domain" description="Fatty acid hydroxylase" evidence="9">
    <location>
        <begin position="107"/>
        <end position="241"/>
    </location>
</feature>
<evidence type="ECO:0000256" key="7">
    <source>
        <dbReference type="SAM" id="MobiDB-lite"/>
    </source>
</evidence>
<dbReference type="InterPro" id="IPR006694">
    <property type="entry name" value="Fatty_acid_hydroxylase"/>
</dbReference>
<dbReference type="InterPro" id="IPR051689">
    <property type="entry name" value="Sterol_desaturase/TMEM195"/>
</dbReference>
<evidence type="ECO:0000313" key="10">
    <source>
        <dbReference type="EMBL" id="WQD77367.1"/>
    </source>
</evidence>
<keyword evidence="3 8" id="KW-1133">Transmembrane helix</keyword>
<evidence type="ECO:0000256" key="6">
    <source>
        <dbReference type="ARBA" id="ARBA00023136"/>
    </source>
</evidence>
<dbReference type="PANTHER" id="PTHR21624:SF1">
    <property type="entry name" value="ALKYLGLYCEROL MONOOXYGENASE"/>
    <property type="match status" value="1"/>
</dbReference>
<dbReference type="Proteomes" id="UP001325479">
    <property type="component" value="Chromosome"/>
</dbReference>
<feature type="transmembrane region" description="Helical" evidence="8">
    <location>
        <begin position="24"/>
        <end position="41"/>
    </location>
</feature>
<dbReference type="Pfam" id="PF04116">
    <property type="entry name" value="FA_hydroxylase"/>
    <property type="match status" value="1"/>
</dbReference>
<keyword evidence="6 8" id="KW-0472">Membrane</keyword>
<feature type="compositionally biased region" description="Low complexity" evidence="7">
    <location>
        <begin position="278"/>
        <end position="294"/>
    </location>
</feature>
<dbReference type="PANTHER" id="PTHR21624">
    <property type="entry name" value="STEROL DESATURASE-RELATED PROTEIN"/>
    <property type="match status" value="1"/>
</dbReference>
<keyword evidence="5" id="KW-0443">Lipid metabolism</keyword>
<evidence type="ECO:0000256" key="4">
    <source>
        <dbReference type="ARBA" id="ARBA00023002"/>
    </source>
</evidence>
<evidence type="ECO:0000256" key="3">
    <source>
        <dbReference type="ARBA" id="ARBA00022989"/>
    </source>
</evidence>
<feature type="transmembrane region" description="Helical" evidence="8">
    <location>
        <begin position="162"/>
        <end position="187"/>
    </location>
</feature>
<protein>
    <submittedName>
        <fullName evidence="10">Sterol desaturase family protein</fullName>
    </submittedName>
</protein>
<evidence type="ECO:0000313" key="11">
    <source>
        <dbReference type="Proteomes" id="UP001325479"/>
    </source>
</evidence>
<evidence type="ECO:0000259" key="9">
    <source>
        <dbReference type="Pfam" id="PF04116"/>
    </source>
</evidence>
<keyword evidence="4" id="KW-0560">Oxidoreductase</keyword>
<sequence length="300" mass="33316">MKTTMGNGFPATAAHWLATLPTDFLASLTTAGAVLGVAIAIEARVPHARAPSAKHAWFNVRYMFAMLVLLALLRPFALGVALGITQTLGGGWVTFREGAAGWCEAFAAVLLTTDLLEYLFHRAQHRFAVLWRMHELHHSATHYDVTLGYRHFWLEPLIKTALLYPLVGIVFKTPTGVGMAVGMVFLVNHHVAHMNLRFSPRRFTLLVSHPQYHRLHHSRHAADYNRNFCDLLPLWDVVFGTLHRPRPDEFVEIGLDSHAAPRSIGDALLWPWRRESRASSAASGPAATAEAAVSGLAERR</sequence>
<name>A0ABZ0WJ28_9BURK</name>